<feature type="domain" description="Glycoside hydrolase family 3 N-terminal" evidence="8">
    <location>
        <begin position="63"/>
        <end position="387"/>
    </location>
</feature>
<evidence type="ECO:0000256" key="7">
    <source>
        <dbReference type="SAM" id="SignalP"/>
    </source>
</evidence>
<dbReference type="GO" id="GO:0005975">
    <property type="term" value="P:carbohydrate metabolic process"/>
    <property type="evidence" value="ECO:0007669"/>
    <property type="project" value="InterPro"/>
</dbReference>
<keyword evidence="5 9" id="KW-0326">Glycosidase</keyword>
<dbReference type="EMBL" id="CP026520">
    <property type="protein sequence ID" value="QAV17098.1"/>
    <property type="molecule type" value="Genomic_DNA"/>
</dbReference>
<reference evidence="9 12" key="2">
    <citation type="submission" date="2022-05" db="EMBL/GenBank/DDBJ databases">
        <title>Genome Sequencing of Bee-Associated Microbes.</title>
        <authorList>
            <person name="Dunlap C."/>
        </authorList>
    </citation>
    <scope>NUCLEOTIDE SEQUENCE [LARGE SCALE GENOMIC DNA]</scope>
    <source>
        <strain evidence="9 12">NRRL B-23120</strain>
    </source>
</reference>
<evidence type="ECO:0000256" key="6">
    <source>
        <dbReference type="SAM" id="MobiDB-lite"/>
    </source>
</evidence>
<evidence type="ECO:0000256" key="3">
    <source>
        <dbReference type="ARBA" id="ARBA00012663"/>
    </source>
</evidence>
<feature type="chain" id="PRO_5019261415" description="beta-N-acetylhexosaminidase" evidence="7">
    <location>
        <begin position="32"/>
        <end position="419"/>
    </location>
</feature>
<evidence type="ECO:0000313" key="10">
    <source>
        <dbReference type="EMBL" id="QAV17098.1"/>
    </source>
</evidence>
<dbReference type="Proteomes" id="UP000288943">
    <property type="component" value="Chromosome"/>
</dbReference>
<dbReference type="PROSITE" id="PS00775">
    <property type="entry name" value="GLYCOSYL_HYDROL_F3"/>
    <property type="match status" value="1"/>
</dbReference>
<keyword evidence="4 9" id="KW-0378">Hydrolase</keyword>
<dbReference type="NCBIfam" id="NF003740">
    <property type="entry name" value="PRK05337.1"/>
    <property type="match status" value="1"/>
</dbReference>
<dbReference type="Proteomes" id="UP001527202">
    <property type="component" value="Unassembled WGS sequence"/>
</dbReference>
<evidence type="ECO:0000256" key="1">
    <source>
        <dbReference type="ARBA" id="ARBA00001231"/>
    </source>
</evidence>
<reference evidence="10 11" key="1">
    <citation type="submission" date="2018-01" db="EMBL/GenBank/DDBJ databases">
        <title>The whole genome sequencing and assembly of Paenibacillus chitinolyticus KCCM 41400 strain.</title>
        <authorList>
            <person name="Kim J.-Y."/>
            <person name="Park M.-K."/>
            <person name="Lee Y.-J."/>
            <person name="Yi H."/>
            <person name="Bahn Y.-S."/>
            <person name="Kim J.F."/>
            <person name="Lee D.-W."/>
        </authorList>
    </citation>
    <scope>NUCLEOTIDE SEQUENCE [LARGE SCALE GENOMIC DNA]</scope>
    <source>
        <strain evidence="10 11">KCCM 41400</strain>
    </source>
</reference>
<dbReference type="InterPro" id="IPR036962">
    <property type="entry name" value="Glyco_hydro_3_N_sf"/>
</dbReference>
<dbReference type="InterPro" id="IPR001764">
    <property type="entry name" value="Glyco_hydro_3_N"/>
</dbReference>
<dbReference type="InterPro" id="IPR019800">
    <property type="entry name" value="Glyco_hydro_3_AS"/>
</dbReference>
<dbReference type="GO" id="GO:0009254">
    <property type="term" value="P:peptidoglycan turnover"/>
    <property type="evidence" value="ECO:0007669"/>
    <property type="project" value="TreeGrafter"/>
</dbReference>
<dbReference type="EC" id="3.2.1.52" evidence="3"/>
<evidence type="ECO:0000256" key="5">
    <source>
        <dbReference type="ARBA" id="ARBA00023295"/>
    </source>
</evidence>
<dbReference type="PANTHER" id="PTHR30480">
    <property type="entry name" value="BETA-HEXOSAMINIDASE-RELATED"/>
    <property type="match status" value="1"/>
</dbReference>
<feature type="compositionally biased region" description="Polar residues" evidence="6">
    <location>
        <begin position="28"/>
        <end position="45"/>
    </location>
</feature>
<organism evidence="10 11">
    <name type="scientific">Paenibacillus chitinolyticus</name>
    <dbReference type="NCBI Taxonomy" id="79263"/>
    <lineage>
        <taxon>Bacteria</taxon>
        <taxon>Bacillati</taxon>
        <taxon>Bacillota</taxon>
        <taxon>Bacilli</taxon>
        <taxon>Bacillales</taxon>
        <taxon>Paenibacillaceae</taxon>
        <taxon>Paenibacillus</taxon>
    </lineage>
</organism>
<dbReference type="GO" id="GO:0004563">
    <property type="term" value="F:beta-N-acetylhexosaminidase activity"/>
    <property type="evidence" value="ECO:0007669"/>
    <property type="project" value="UniProtKB-EC"/>
</dbReference>
<evidence type="ECO:0000256" key="4">
    <source>
        <dbReference type="ARBA" id="ARBA00022801"/>
    </source>
</evidence>
<comment type="similarity">
    <text evidence="2">Belongs to the glycosyl hydrolase 3 family.</text>
</comment>
<evidence type="ECO:0000313" key="11">
    <source>
        <dbReference type="Proteomes" id="UP000288943"/>
    </source>
</evidence>
<dbReference type="InterPro" id="IPR050226">
    <property type="entry name" value="NagZ_Beta-hexosaminidase"/>
</dbReference>
<proteinExistence type="inferred from homology"/>
<comment type="catalytic activity">
    <reaction evidence="1">
        <text>Hydrolysis of terminal non-reducing N-acetyl-D-hexosamine residues in N-acetyl-beta-D-hexosaminides.</text>
        <dbReference type="EC" id="3.2.1.52"/>
    </reaction>
</comment>
<dbReference type="GeneID" id="95374198"/>
<name>A0A410WRQ9_9BACL</name>
<gene>
    <name evidence="9" type="primary">nagZ</name>
    <name evidence="9" type="ORF">M5X16_20270</name>
    <name evidence="10" type="ORF">PC41400_05140</name>
</gene>
<dbReference type="Pfam" id="PF00933">
    <property type="entry name" value="Glyco_hydro_3"/>
    <property type="match status" value="1"/>
</dbReference>
<keyword evidence="12" id="KW-1185">Reference proteome</keyword>
<evidence type="ECO:0000313" key="9">
    <source>
        <dbReference type="EMBL" id="MCY9598095.1"/>
    </source>
</evidence>
<sequence>MLHTWLRKGGTLALAVLLFISAGCSTSGPQAGPGKSQSGGKESQPSPTPTVDDPLKDQIARMTLDQKIGQMVISGVDGLEMDEHARQLIDTYKVGGFILFKPNVKSAAQAVALLNSLKEENALTGSKIPLMLSVDEEGGRVSRMPDEYMNVPASRVIGSTKNLRFAAEIGDILAREVTSLGFNTNFAPVLDINSNPNNPVIGDRSFGSAPELVGNLGVEMMKAIAAQKVIPVVKHFPGHGDTSVDSHIGLPVVEHDANRLRSFELVPFAKAFQSGADAVMVAHILLPKLDSTYPASLSSAVITDLLRKELNFGGVVFTDDLTMGAIVKSYGIGEAAVQAVKAGTDVALVCHEFDNTVRVVKALKQAAETGVLSERRIDESVYRILKLKYKYTLADHPVPEPDVGKINEQIGRVLDARLP</sequence>
<dbReference type="RefSeq" id="WP_042235927.1">
    <property type="nucleotide sequence ID" value="NZ_CP026520.1"/>
</dbReference>
<evidence type="ECO:0000313" key="12">
    <source>
        <dbReference type="Proteomes" id="UP001527202"/>
    </source>
</evidence>
<dbReference type="InterPro" id="IPR017853">
    <property type="entry name" value="GH"/>
</dbReference>
<keyword evidence="7" id="KW-0732">Signal</keyword>
<accession>A0A410WRQ9</accession>
<dbReference type="AlphaFoldDB" id="A0A410WRQ9"/>
<dbReference type="Gene3D" id="3.20.20.300">
    <property type="entry name" value="Glycoside hydrolase, family 3, N-terminal domain"/>
    <property type="match status" value="1"/>
</dbReference>
<dbReference type="SUPFAM" id="SSF51445">
    <property type="entry name" value="(Trans)glycosidases"/>
    <property type="match status" value="1"/>
</dbReference>
<feature type="signal peptide" evidence="7">
    <location>
        <begin position="1"/>
        <end position="31"/>
    </location>
</feature>
<dbReference type="EMBL" id="JAMDMJ010000028">
    <property type="protein sequence ID" value="MCY9598095.1"/>
    <property type="molecule type" value="Genomic_DNA"/>
</dbReference>
<protein>
    <recommendedName>
        <fullName evidence="3">beta-N-acetylhexosaminidase</fullName>
        <ecNumber evidence="3">3.2.1.52</ecNumber>
    </recommendedName>
</protein>
<feature type="region of interest" description="Disordered" evidence="6">
    <location>
        <begin position="28"/>
        <end position="54"/>
    </location>
</feature>
<evidence type="ECO:0000256" key="2">
    <source>
        <dbReference type="ARBA" id="ARBA00005336"/>
    </source>
</evidence>
<dbReference type="PANTHER" id="PTHR30480:SF13">
    <property type="entry name" value="BETA-HEXOSAMINIDASE"/>
    <property type="match status" value="1"/>
</dbReference>
<dbReference type="PROSITE" id="PS51257">
    <property type="entry name" value="PROKAR_LIPOPROTEIN"/>
    <property type="match status" value="1"/>
</dbReference>
<dbReference type="KEGG" id="pchi:PC41400_05140"/>
<dbReference type="OrthoDB" id="9805821at2"/>
<evidence type="ECO:0000259" key="8">
    <source>
        <dbReference type="Pfam" id="PF00933"/>
    </source>
</evidence>